<sequence>MKNRQLVALFRRAKFNVPPTDPPAEPPAGGGGGTPPATPPVQPPASAAPEIDYEKIAQLVQGKQTATEDSVLRGYFKNQGLTKEEADQAIATFKQQKAAQEPDVNALQTQAAQAQALAQEKAIENVAILKAVELGIDAKTVPYVLKMADMSSVTDNEGKINDEAVKNALSKVLEDVPALKPQAGTAAGFQVGAPSGSQTQTNDEELKKAFGL</sequence>
<gene>
    <name evidence="2" type="ORF">NK125_14470</name>
</gene>
<name>A0ABT1ECP6_9FIRM</name>
<reference evidence="2 3" key="1">
    <citation type="journal article" date="2022" name="Genome Biol. Evol.">
        <title>Host diet, physiology and behaviors set the stage for Lachnospiraceae cladogenesis.</title>
        <authorList>
            <person name="Vera-Ponce De Leon A."/>
            <person name="Schneider M."/>
            <person name="Jahnes B.C."/>
            <person name="Sadowski V."/>
            <person name="Camuy-Velez L.A."/>
            <person name="Duan J."/>
            <person name="Sabree Z.L."/>
        </authorList>
    </citation>
    <scope>NUCLEOTIDE SEQUENCE [LARGE SCALE GENOMIC DNA]</scope>
    <source>
        <strain evidence="2 3">PAL113</strain>
    </source>
</reference>
<dbReference type="Proteomes" id="UP001523566">
    <property type="component" value="Unassembled WGS sequence"/>
</dbReference>
<evidence type="ECO:0000313" key="3">
    <source>
        <dbReference type="Proteomes" id="UP001523566"/>
    </source>
</evidence>
<accession>A0ABT1ECP6</accession>
<keyword evidence="3" id="KW-1185">Reference proteome</keyword>
<evidence type="ECO:0000256" key="1">
    <source>
        <dbReference type="SAM" id="MobiDB-lite"/>
    </source>
</evidence>
<feature type="region of interest" description="Disordered" evidence="1">
    <location>
        <begin position="186"/>
        <end position="212"/>
    </location>
</feature>
<evidence type="ECO:0008006" key="4">
    <source>
        <dbReference type="Google" id="ProtNLM"/>
    </source>
</evidence>
<feature type="region of interest" description="Disordered" evidence="1">
    <location>
        <begin position="11"/>
        <end position="49"/>
    </location>
</feature>
<proteinExistence type="predicted"/>
<evidence type="ECO:0000313" key="2">
    <source>
        <dbReference type="EMBL" id="MCP1103604.1"/>
    </source>
</evidence>
<protein>
    <recommendedName>
        <fullName evidence="4">DUF4355 domain-containing protein</fullName>
    </recommendedName>
</protein>
<comment type="caution">
    <text evidence="2">The sequence shown here is derived from an EMBL/GenBank/DDBJ whole genome shotgun (WGS) entry which is preliminary data.</text>
</comment>
<organism evidence="2 3">
    <name type="scientific">Aequitasia blattaphilus</name>
    <dbReference type="NCBI Taxonomy" id="2949332"/>
    <lineage>
        <taxon>Bacteria</taxon>
        <taxon>Bacillati</taxon>
        <taxon>Bacillota</taxon>
        <taxon>Clostridia</taxon>
        <taxon>Lachnospirales</taxon>
        <taxon>Lachnospiraceae</taxon>
        <taxon>Aequitasia</taxon>
    </lineage>
</organism>
<dbReference type="RefSeq" id="WP_262067376.1">
    <property type="nucleotide sequence ID" value="NZ_JAMXOD010000033.1"/>
</dbReference>
<dbReference type="EMBL" id="JAMZFW010000033">
    <property type="protein sequence ID" value="MCP1103604.1"/>
    <property type="molecule type" value="Genomic_DNA"/>
</dbReference>